<dbReference type="EMBL" id="CM042009">
    <property type="protein sequence ID" value="KAI3792903.1"/>
    <property type="molecule type" value="Genomic_DNA"/>
</dbReference>
<accession>A0ACB9HC52</accession>
<protein>
    <submittedName>
        <fullName evidence="1">Uncharacterized protein</fullName>
    </submittedName>
</protein>
<name>A0ACB9HC52_CICIN</name>
<evidence type="ECO:0000313" key="2">
    <source>
        <dbReference type="Proteomes" id="UP001055811"/>
    </source>
</evidence>
<sequence length="594" mass="66289">MRPRRDSEQRKFFKSTTIPTFSQFVSNKVGHPNHSHPPRFDFIRRFLIGAVMAGQSRKWMILMATIWIQAFTGTNFDFSAYSSELKKVLDVSQIELNYLATASDLGKAFGWSSGLALMYLPIWMVMFIAAFMGLFGYGVQWLLIRRIITLPYFPVFLLCLLAGCSICWFNTFCFVVCTQNFPTNRPLAISLTVSYNGVSAALYNLAAKAINPSSYSLYLLLNAFIPLLTSFAALIPILRQPPLNPLPAETIRHDRIIFIILFIFAVLTGLYLVVIPSDPAKLLFAGAIGLLVLPLGVPGMVYARNWFTQNVTPRVVKRTSFILDDDEDDDLELRKELLLNGDQDDNGTENGTDDKGCWEMVIMGDRLAFLEEEHDAKRLLFRVDFWLYYFAYFCGGTIGLVYSNNLGQIAQSLGLASTTSTLITLYSSFSFFGRLLSAVPDFFRAKLYLARTGWLAIALIPTPLAFLLLSLTESKIALQIGTCLIGLSSGFIFSSAVSITSELFGPKSVGVNHNILITNIPIGSLFYGLLSALVYDENAVLKSALVCMGRECYLATFVLWGCVSVLGLVSNVLLFVRTRHAYNRLERNRISVVS</sequence>
<reference evidence="1 2" key="2">
    <citation type="journal article" date="2022" name="Mol. Ecol. Resour.">
        <title>The genomes of chicory, endive, great burdock and yacon provide insights into Asteraceae paleo-polyploidization history and plant inulin production.</title>
        <authorList>
            <person name="Fan W."/>
            <person name="Wang S."/>
            <person name="Wang H."/>
            <person name="Wang A."/>
            <person name="Jiang F."/>
            <person name="Liu H."/>
            <person name="Zhao H."/>
            <person name="Xu D."/>
            <person name="Zhang Y."/>
        </authorList>
    </citation>
    <scope>NUCLEOTIDE SEQUENCE [LARGE SCALE GENOMIC DNA]</scope>
    <source>
        <strain evidence="2">cv. Punajuju</strain>
        <tissue evidence="1">Leaves</tissue>
    </source>
</reference>
<proteinExistence type="predicted"/>
<dbReference type="Proteomes" id="UP001055811">
    <property type="component" value="Linkage Group LG01"/>
</dbReference>
<organism evidence="1 2">
    <name type="scientific">Cichorium intybus</name>
    <name type="common">Chicory</name>
    <dbReference type="NCBI Taxonomy" id="13427"/>
    <lineage>
        <taxon>Eukaryota</taxon>
        <taxon>Viridiplantae</taxon>
        <taxon>Streptophyta</taxon>
        <taxon>Embryophyta</taxon>
        <taxon>Tracheophyta</taxon>
        <taxon>Spermatophyta</taxon>
        <taxon>Magnoliopsida</taxon>
        <taxon>eudicotyledons</taxon>
        <taxon>Gunneridae</taxon>
        <taxon>Pentapetalae</taxon>
        <taxon>asterids</taxon>
        <taxon>campanulids</taxon>
        <taxon>Asterales</taxon>
        <taxon>Asteraceae</taxon>
        <taxon>Cichorioideae</taxon>
        <taxon>Cichorieae</taxon>
        <taxon>Cichoriinae</taxon>
        <taxon>Cichorium</taxon>
    </lineage>
</organism>
<gene>
    <name evidence="1" type="ORF">L2E82_06796</name>
</gene>
<reference evidence="2" key="1">
    <citation type="journal article" date="2022" name="Mol. Ecol. Resour.">
        <title>The genomes of chicory, endive, great burdock and yacon provide insights into Asteraceae palaeo-polyploidization history and plant inulin production.</title>
        <authorList>
            <person name="Fan W."/>
            <person name="Wang S."/>
            <person name="Wang H."/>
            <person name="Wang A."/>
            <person name="Jiang F."/>
            <person name="Liu H."/>
            <person name="Zhao H."/>
            <person name="Xu D."/>
            <person name="Zhang Y."/>
        </authorList>
    </citation>
    <scope>NUCLEOTIDE SEQUENCE [LARGE SCALE GENOMIC DNA]</scope>
    <source>
        <strain evidence="2">cv. Punajuju</strain>
    </source>
</reference>
<keyword evidence="2" id="KW-1185">Reference proteome</keyword>
<comment type="caution">
    <text evidence="1">The sequence shown here is derived from an EMBL/GenBank/DDBJ whole genome shotgun (WGS) entry which is preliminary data.</text>
</comment>
<evidence type="ECO:0000313" key="1">
    <source>
        <dbReference type="EMBL" id="KAI3792903.1"/>
    </source>
</evidence>